<dbReference type="EMBL" id="WBJX01000008">
    <property type="protein sequence ID" value="KAB1636131.1"/>
    <property type="molecule type" value="Genomic_DNA"/>
</dbReference>
<keyword evidence="3" id="KW-1185">Reference proteome</keyword>
<dbReference type="InterPro" id="IPR010093">
    <property type="entry name" value="SinI_DNA-bd"/>
</dbReference>
<dbReference type="OrthoDB" id="4871899at2"/>
<name>A0A7J5AYJ9_9MICO</name>
<evidence type="ECO:0000313" key="2">
    <source>
        <dbReference type="EMBL" id="KAB1636131.1"/>
    </source>
</evidence>
<dbReference type="AlphaFoldDB" id="A0A7J5AYJ9"/>
<dbReference type="NCBIfam" id="TIGR01764">
    <property type="entry name" value="excise"/>
    <property type="match status" value="1"/>
</dbReference>
<protein>
    <submittedName>
        <fullName evidence="2">Helix-turn-helix domain-containing protein</fullName>
    </submittedName>
</protein>
<reference evidence="2 3" key="1">
    <citation type="submission" date="2019-09" db="EMBL/GenBank/DDBJ databases">
        <title>Phylogeny of genus Pseudoclavibacter and closely related genus.</title>
        <authorList>
            <person name="Li Y."/>
        </authorList>
    </citation>
    <scope>NUCLEOTIDE SEQUENCE [LARGE SCALE GENOMIC DNA]</scope>
    <source>
        <strain evidence="2 3">THG-MD12</strain>
    </source>
</reference>
<comment type="caution">
    <text evidence="2">The sequence shown here is derived from an EMBL/GenBank/DDBJ whole genome shotgun (WGS) entry which is preliminary data.</text>
</comment>
<dbReference type="Pfam" id="PF12728">
    <property type="entry name" value="HTH_17"/>
    <property type="match status" value="1"/>
</dbReference>
<feature type="domain" description="Helix-turn-helix" evidence="1">
    <location>
        <begin position="17"/>
        <end position="63"/>
    </location>
</feature>
<sequence length="80" mass="8862">MSDHQGLDSLFADLPEVLSTPEVAKLLNMSVPGVQKWLKEGVIPGYKVGRTWFVTKHDLRATFQAGANTKPSRETEIHEG</sequence>
<dbReference type="InterPro" id="IPR009061">
    <property type="entry name" value="DNA-bd_dom_put_sf"/>
</dbReference>
<evidence type="ECO:0000313" key="3">
    <source>
        <dbReference type="Proteomes" id="UP000490386"/>
    </source>
</evidence>
<proteinExistence type="predicted"/>
<accession>A0A7J5AYJ9</accession>
<dbReference type="GO" id="GO:0003677">
    <property type="term" value="F:DNA binding"/>
    <property type="evidence" value="ECO:0007669"/>
    <property type="project" value="InterPro"/>
</dbReference>
<dbReference type="SUPFAM" id="SSF46955">
    <property type="entry name" value="Putative DNA-binding domain"/>
    <property type="match status" value="1"/>
</dbReference>
<dbReference type="InterPro" id="IPR041657">
    <property type="entry name" value="HTH_17"/>
</dbReference>
<gene>
    <name evidence="2" type="ORF">F8O03_17550</name>
</gene>
<dbReference type="Proteomes" id="UP000490386">
    <property type="component" value="Unassembled WGS sequence"/>
</dbReference>
<organism evidence="2 3">
    <name type="scientific">Pseudoclavibacter terrae</name>
    <dbReference type="NCBI Taxonomy" id="1530195"/>
    <lineage>
        <taxon>Bacteria</taxon>
        <taxon>Bacillati</taxon>
        <taxon>Actinomycetota</taxon>
        <taxon>Actinomycetes</taxon>
        <taxon>Micrococcales</taxon>
        <taxon>Microbacteriaceae</taxon>
        <taxon>Pseudoclavibacter</taxon>
    </lineage>
</organism>
<evidence type="ECO:0000259" key="1">
    <source>
        <dbReference type="Pfam" id="PF12728"/>
    </source>
</evidence>